<protein>
    <submittedName>
        <fullName evidence="10">Chemosensory receptor c</fullName>
    </submittedName>
</protein>
<evidence type="ECO:0000256" key="1">
    <source>
        <dbReference type="ARBA" id="ARBA00004141"/>
    </source>
</evidence>
<keyword evidence="11" id="KW-1185">Reference proteome</keyword>
<keyword evidence="4" id="KW-0297">G-protein coupled receptor</keyword>
<keyword evidence="5 8" id="KW-0472">Membrane</keyword>
<dbReference type="Pfam" id="PF00001">
    <property type="entry name" value="7tm_1"/>
    <property type="match status" value="1"/>
</dbReference>
<evidence type="ECO:0000256" key="6">
    <source>
        <dbReference type="ARBA" id="ARBA00023170"/>
    </source>
</evidence>
<keyword evidence="3 8" id="KW-1133">Transmembrane helix</keyword>
<comment type="caution">
    <text evidence="10">The sequence shown here is derived from an EMBL/GenBank/DDBJ whole genome shotgun (WGS) entry which is preliminary data.</text>
</comment>
<evidence type="ECO:0000256" key="2">
    <source>
        <dbReference type="ARBA" id="ARBA00022692"/>
    </source>
</evidence>
<gene>
    <name evidence="10" type="ORF">PoB_001003300</name>
</gene>
<dbReference type="GO" id="GO:0004930">
    <property type="term" value="F:G protein-coupled receptor activity"/>
    <property type="evidence" value="ECO:0007669"/>
    <property type="project" value="UniProtKB-KW"/>
</dbReference>
<reference evidence="10 11" key="1">
    <citation type="journal article" date="2021" name="Elife">
        <title>Chloroplast acquisition without the gene transfer in kleptoplastic sea slugs, Plakobranchus ocellatus.</title>
        <authorList>
            <person name="Maeda T."/>
            <person name="Takahashi S."/>
            <person name="Yoshida T."/>
            <person name="Shimamura S."/>
            <person name="Takaki Y."/>
            <person name="Nagai Y."/>
            <person name="Toyoda A."/>
            <person name="Suzuki Y."/>
            <person name="Arimoto A."/>
            <person name="Ishii H."/>
            <person name="Satoh N."/>
            <person name="Nishiyama T."/>
            <person name="Hasebe M."/>
            <person name="Maruyama T."/>
            <person name="Minagawa J."/>
            <person name="Obokata J."/>
            <person name="Shigenobu S."/>
        </authorList>
    </citation>
    <scope>NUCLEOTIDE SEQUENCE [LARGE SCALE GENOMIC DNA]</scope>
</reference>
<evidence type="ECO:0000256" key="5">
    <source>
        <dbReference type="ARBA" id="ARBA00023136"/>
    </source>
</evidence>
<keyword evidence="2 8" id="KW-0812">Transmembrane</keyword>
<dbReference type="PRINTS" id="PR00237">
    <property type="entry name" value="GPCRRHODOPSN"/>
</dbReference>
<evidence type="ECO:0000259" key="9">
    <source>
        <dbReference type="PROSITE" id="PS50262"/>
    </source>
</evidence>
<dbReference type="InterPro" id="IPR017452">
    <property type="entry name" value="GPCR_Rhodpsn_7TM"/>
</dbReference>
<feature type="transmembrane region" description="Helical" evidence="8">
    <location>
        <begin position="163"/>
        <end position="182"/>
    </location>
</feature>
<dbReference type="PANTHER" id="PTHR24243:SF230">
    <property type="entry name" value="G-PROTEIN COUPLED RECEPTORS FAMILY 1 PROFILE DOMAIN-CONTAINING PROTEIN"/>
    <property type="match status" value="1"/>
</dbReference>
<comment type="subcellular location">
    <subcellularLocation>
        <location evidence="1">Membrane</location>
        <topology evidence="1">Multi-pass membrane protein</topology>
    </subcellularLocation>
</comment>
<evidence type="ECO:0000256" key="8">
    <source>
        <dbReference type="SAM" id="Phobius"/>
    </source>
</evidence>
<evidence type="ECO:0000256" key="4">
    <source>
        <dbReference type="ARBA" id="ARBA00023040"/>
    </source>
</evidence>
<feature type="transmembrane region" description="Helical" evidence="8">
    <location>
        <begin position="219"/>
        <end position="239"/>
    </location>
</feature>
<dbReference type="EMBL" id="BLXT01001203">
    <property type="protein sequence ID" value="GFN83527.1"/>
    <property type="molecule type" value="Genomic_DNA"/>
</dbReference>
<evidence type="ECO:0000313" key="11">
    <source>
        <dbReference type="Proteomes" id="UP000735302"/>
    </source>
</evidence>
<accession>A0AAV3YMM8</accession>
<name>A0AAV3YMM8_9GAST</name>
<feature type="domain" description="G-protein coupled receptors family 1 profile" evidence="9">
    <location>
        <begin position="1"/>
        <end position="282"/>
    </location>
</feature>
<evidence type="ECO:0000313" key="10">
    <source>
        <dbReference type="EMBL" id="GFN83527.1"/>
    </source>
</evidence>
<feature type="transmembrane region" description="Helical" evidence="8">
    <location>
        <begin position="259"/>
        <end position="283"/>
    </location>
</feature>
<keyword evidence="6 10" id="KW-0675">Receptor</keyword>
<sequence>MTNIIVFLKGGVKDNVTILLLSLSMSDFTFLSLLTPRICTLIITHHAPDWNWPFSSSLLYVLLYWPAYTFYDFSSHASVWLGVTRCACIAMPLQFKSVFTKARTIKAVQALFALAVSLRVPVMSMFRVKWRKETHTNSSFPYVARSYSQSTVRFNDIVNRISIPWIEFIIMIACVTIIRLKLHQAFLVRQSHTSTSAAYFKRTNTSCNEQGRSAKDLRVIQSVVLICCIFILSQLPFLVYSTVRLVNPEIAVFRRLENLLYILTNISGTCSYLNASVNIFVYYDYNRRYRAIFRSMFKFKLANVGSDR</sequence>
<proteinExistence type="predicted"/>
<organism evidence="10 11">
    <name type="scientific">Plakobranchus ocellatus</name>
    <dbReference type="NCBI Taxonomy" id="259542"/>
    <lineage>
        <taxon>Eukaryota</taxon>
        <taxon>Metazoa</taxon>
        <taxon>Spiralia</taxon>
        <taxon>Lophotrochozoa</taxon>
        <taxon>Mollusca</taxon>
        <taxon>Gastropoda</taxon>
        <taxon>Heterobranchia</taxon>
        <taxon>Euthyneura</taxon>
        <taxon>Panpulmonata</taxon>
        <taxon>Sacoglossa</taxon>
        <taxon>Placobranchoidea</taxon>
        <taxon>Plakobranchidae</taxon>
        <taxon>Plakobranchus</taxon>
    </lineage>
</organism>
<dbReference type="SUPFAM" id="SSF81321">
    <property type="entry name" value="Family A G protein-coupled receptor-like"/>
    <property type="match status" value="1"/>
</dbReference>
<dbReference type="InterPro" id="IPR000276">
    <property type="entry name" value="GPCR_Rhodpsn"/>
</dbReference>
<evidence type="ECO:0000256" key="3">
    <source>
        <dbReference type="ARBA" id="ARBA00022989"/>
    </source>
</evidence>
<dbReference type="Gene3D" id="1.20.1070.10">
    <property type="entry name" value="Rhodopsin 7-helix transmembrane proteins"/>
    <property type="match status" value="1"/>
</dbReference>
<dbReference type="PROSITE" id="PS50262">
    <property type="entry name" value="G_PROTEIN_RECEP_F1_2"/>
    <property type="match status" value="1"/>
</dbReference>
<evidence type="ECO:0000256" key="7">
    <source>
        <dbReference type="ARBA" id="ARBA00023224"/>
    </source>
</evidence>
<dbReference type="AlphaFoldDB" id="A0AAV3YMM8"/>
<dbReference type="PANTHER" id="PTHR24243">
    <property type="entry name" value="G-PROTEIN COUPLED RECEPTOR"/>
    <property type="match status" value="1"/>
</dbReference>
<dbReference type="Proteomes" id="UP000735302">
    <property type="component" value="Unassembled WGS sequence"/>
</dbReference>
<keyword evidence="7" id="KW-0807">Transducer</keyword>
<dbReference type="GO" id="GO:0005886">
    <property type="term" value="C:plasma membrane"/>
    <property type="evidence" value="ECO:0007669"/>
    <property type="project" value="TreeGrafter"/>
</dbReference>